<proteinExistence type="inferred from homology"/>
<evidence type="ECO:0000256" key="8">
    <source>
        <dbReference type="ARBA" id="ARBA00022967"/>
    </source>
</evidence>
<accession>A0A7U3YFV7</accession>
<evidence type="ECO:0000256" key="6">
    <source>
        <dbReference type="ARBA" id="ARBA00022741"/>
    </source>
</evidence>
<reference evidence="11" key="1">
    <citation type="submission" date="2010-10" db="EMBL/GenBank/DDBJ databases">
        <title>Complete sequence of chromosome of Geobacillus sp. Y4.1MC1.</title>
        <authorList>
            <consortium name="US DOE Joint Genome Institute"/>
            <person name="Lucas S."/>
            <person name="Copeland A."/>
            <person name="Lapidus A."/>
            <person name="Cheng J.-F."/>
            <person name="Bruce D."/>
            <person name="Goodwin L."/>
            <person name="Pitluck S."/>
            <person name="Chertkov O."/>
            <person name="Zhang X."/>
            <person name="Detter J.C."/>
            <person name="Han C."/>
            <person name="Tapia R."/>
            <person name="Land M."/>
            <person name="Hauser L."/>
            <person name="Jeffries C."/>
            <person name="Kyrpides N."/>
            <person name="Ivanova N."/>
            <person name="Ovchinnikova G."/>
            <person name="Brumm P."/>
            <person name="Mead D."/>
            <person name="Woyke T."/>
        </authorList>
    </citation>
    <scope>NUCLEOTIDE SEQUENCE [LARGE SCALE GENOMIC DNA]</scope>
    <source>
        <strain evidence="11">Y4.1MC1</strain>
    </source>
</reference>
<evidence type="ECO:0000259" key="10">
    <source>
        <dbReference type="PROSITE" id="PS50893"/>
    </source>
</evidence>
<dbReference type="CDD" id="cd03257">
    <property type="entry name" value="ABC_NikE_OppD_transporters"/>
    <property type="match status" value="1"/>
</dbReference>
<feature type="domain" description="ABC transporter" evidence="10">
    <location>
        <begin position="4"/>
        <end position="249"/>
    </location>
</feature>
<evidence type="ECO:0000256" key="2">
    <source>
        <dbReference type="ARBA" id="ARBA00005417"/>
    </source>
</evidence>
<dbReference type="SUPFAM" id="SSF52540">
    <property type="entry name" value="P-loop containing nucleoside triphosphate hydrolases"/>
    <property type="match status" value="1"/>
</dbReference>
<dbReference type="Gene3D" id="3.40.50.300">
    <property type="entry name" value="P-loop containing nucleotide triphosphate hydrolases"/>
    <property type="match status" value="1"/>
</dbReference>
<keyword evidence="8" id="KW-1278">Translocase</keyword>
<comment type="subcellular location">
    <subcellularLocation>
        <location evidence="1">Cell membrane</location>
        <topology evidence="1">Peripheral membrane protein</topology>
    </subcellularLocation>
</comment>
<dbReference type="GO" id="GO:0016887">
    <property type="term" value="F:ATP hydrolysis activity"/>
    <property type="evidence" value="ECO:0007669"/>
    <property type="project" value="InterPro"/>
</dbReference>
<evidence type="ECO:0000256" key="5">
    <source>
        <dbReference type="ARBA" id="ARBA00022519"/>
    </source>
</evidence>
<name>A0A7U3YFV7_GEOS0</name>
<dbReference type="InterPro" id="IPR027417">
    <property type="entry name" value="P-loop_NTPase"/>
</dbReference>
<sequence>MSLLTIRHLDISFRDKPIVRNINFTVRQGEWLTLIGESGSGKSITASAIGGLLPKEMRITAGCILFGNKDLTCLSNKEYRKIRGKEISYVFQDYQNSLTPFMKIGKQMDEMIQAHCSFNKKERREIALQALEDVQLPAKRVYDSYPFQLSGGQLQRASIAMAVMLNPKLLIADEPTTALDSITAAHVLEVIANIQASINCAILFITHDLRQARKYSDTIAVMKQGEIVEIGTKENIIYHPCHPYTKQLWNAVPLIRRSSSAKETDLILK</sequence>
<keyword evidence="5" id="KW-0997">Cell inner membrane</keyword>
<evidence type="ECO:0000256" key="7">
    <source>
        <dbReference type="ARBA" id="ARBA00022840"/>
    </source>
</evidence>
<dbReference type="InterPro" id="IPR013563">
    <property type="entry name" value="Oligopep_ABC_C"/>
</dbReference>
<keyword evidence="6" id="KW-0547">Nucleotide-binding</keyword>
<dbReference type="PROSITE" id="PS50893">
    <property type="entry name" value="ABC_TRANSPORTER_2"/>
    <property type="match status" value="1"/>
</dbReference>
<keyword evidence="9" id="KW-0472">Membrane</keyword>
<evidence type="ECO:0000256" key="1">
    <source>
        <dbReference type="ARBA" id="ARBA00004202"/>
    </source>
</evidence>
<evidence type="ECO:0000256" key="9">
    <source>
        <dbReference type="ARBA" id="ARBA00023136"/>
    </source>
</evidence>
<dbReference type="GO" id="GO:0005524">
    <property type="term" value="F:ATP binding"/>
    <property type="evidence" value="ECO:0007669"/>
    <property type="project" value="UniProtKB-KW"/>
</dbReference>
<keyword evidence="3" id="KW-0813">Transport</keyword>
<evidence type="ECO:0000256" key="3">
    <source>
        <dbReference type="ARBA" id="ARBA00022448"/>
    </source>
</evidence>
<protein>
    <submittedName>
        <fullName evidence="11">ABC transporter related protein</fullName>
    </submittedName>
</protein>
<comment type="similarity">
    <text evidence="2">Belongs to the ABC transporter superfamily.</text>
</comment>
<keyword evidence="7" id="KW-0067">ATP-binding</keyword>
<dbReference type="SMART" id="SM00382">
    <property type="entry name" value="AAA"/>
    <property type="match status" value="1"/>
</dbReference>
<evidence type="ECO:0000256" key="4">
    <source>
        <dbReference type="ARBA" id="ARBA00022475"/>
    </source>
</evidence>
<dbReference type="Pfam" id="PF00005">
    <property type="entry name" value="ABC_tran"/>
    <property type="match status" value="1"/>
</dbReference>
<dbReference type="KEGG" id="gmc:GY4MC1_2305"/>
<organism evidence="11">
    <name type="scientific">Geobacillus sp. (strain Y4.1MC1)</name>
    <dbReference type="NCBI Taxonomy" id="581103"/>
    <lineage>
        <taxon>Bacteria</taxon>
        <taxon>Bacillati</taxon>
        <taxon>Bacillota</taxon>
        <taxon>Bacilli</taxon>
        <taxon>Bacillales</taxon>
        <taxon>Anoxybacillaceae</taxon>
        <taxon>Geobacillus</taxon>
    </lineage>
</organism>
<dbReference type="EMBL" id="CP002293">
    <property type="protein sequence ID" value="ADP75034.1"/>
    <property type="molecule type" value="Genomic_DNA"/>
</dbReference>
<dbReference type="Pfam" id="PF08352">
    <property type="entry name" value="oligo_HPY"/>
    <property type="match status" value="1"/>
</dbReference>
<dbReference type="InterPro" id="IPR003593">
    <property type="entry name" value="AAA+_ATPase"/>
</dbReference>
<dbReference type="PANTHER" id="PTHR43297">
    <property type="entry name" value="OLIGOPEPTIDE TRANSPORT ATP-BINDING PROTEIN APPD"/>
    <property type="match status" value="1"/>
</dbReference>
<dbReference type="PROSITE" id="PS00211">
    <property type="entry name" value="ABC_TRANSPORTER_1"/>
    <property type="match status" value="1"/>
</dbReference>
<dbReference type="AlphaFoldDB" id="A0A7U3YFV7"/>
<dbReference type="InterPro" id="IPR003439">
    <property type="entry name" value="ABC_transporter-like_ATP-bd"/>
</dbReference>
<gene>
    <name evidence="11" type="ORF">GY4MC1_2305</name>
</gene>
<dbReference type="InterPro" id="IPR017871">
    <property type="entry name" value="ABC_transporter-like_CS"/>
</dbReference>
<evidence type="ECO:0000313" key="11">
    <source>
        <dbReference type="EMBL" id="ADP75034.1"/>
    </source>
</evidence>
<keyword evidence="4" id="KW-1003">Cell membrane</keyword>
<dbReference type="InterPro" id="IPR050388">
    <property type="entry name" value="ABC_Ni/Peptide_Import"/>
</dbReference>
<dbReference type="GO" id="GO:0015833">
    <property type="term" value="P:peptide transport"/>
    <property type="evidence" value="ECO:0007669"/>
    <property type="project" value="InterPro"/>
</dbReference>
<dbReference type="PANTHER" id="PTHR43297:SF14">
    <property type="entry name" value="ATPASE AAA-TYPE CORE DOMAIN-CONTAINING PROTEIN"/>
    <property type="match status" value="1"/>
</dbReference>
<dbReference type="GO" id="GO:0005886">
    <property type="term" value="C:plasma membrane"/>
    <property type="evidence" value="ECO:0007669"/>
    <property type="project" value="UniProtKB-SubCell"/>
</dbReference>